<keyword evidence="4" id="KW-1185">Reference proteome</keyword>
<feature type="transmembrane region" description="Helical" evidence="2">
    <location>
        <begin position="105"/>
        <end position="128"/>
    </location>
</feature>
<dbReference type="STRING" id="1810919.A0A3D8R464"/>
<protein>
    <submittedName>
        <fullName evidence="3">Uncharacterized protein</fullName>
    </submittedName>
</protein>
<dbReference type="RefSeq" id="XP_026600642.1">
    <property type="nucleotide sequence ID" value="XM_026750629.1"/>
</dbReference>
<comment type="caution">
    <text evidence="3">The sequence shown here is derived from an EMBL/GenBank/DDBJ whole genome shotgun (WGS) entry which is preliminary data.</text>
</comment>
<accession>A0A3D8R464</accession>
<evidence type="ECO:0000313" key="4">
    <source>
        <dbReference type="Proteomes" id="UP000256690"/>
    </source>
</evidence>
<keyword evidence="2" id="KW-0812">Transmembrane</keyword>
<sequence length="185" mass="20200">MFEIEQCTKHCLTVNPSADCMIVMFSNDRINGIQYCCNSIKNNPNVSDPLPACWYGSKFGMEQGAMMPGVAALQDLVTANNTNTTRTNTTGAFSDCPECEETNDVAIGVGIGVPLGVMVLTAVAWALWERRKRVNAVVPLAQVSPTPEYPPPAQKPAPQPNELMGHPDVVELESDYRNRHTGYNL</sequence>
<feature type="region of interest" description="Disordered" evidence="1">
    <location>
        <begin position="143"/>
        <end position="165"/>
    </location>
</feature>
<dbReference type="OrthoDB" id="5215637at2759"/>
<dbReference type="EMBL" id="PVWQ01000011">
    <property type="protein sequence ID" value="RDW68853.1"/>
    <property type="molecule type" value="Genomic_DNA"/>
</dbReference>
<evidence type="ECO:0000256" key="2">
    <source>
        <dbReference type="SAM" id="Phobius"/>
    </source>
</evidence>
<reference evidence="3 4" key="1">
    <citation type="journal article" date="2018" name="IMA Fungus">
        <title>IMA Genome-F 9: Draft genome sequence of Annulohypoxylon stygium, Aspergillus mulundensis, Berkeleyomyces basicola (syn. Thielaviopsis basicola), Ceratocystis smalleyi, two Cercospora beticola strains, Coleophoma cylindrospora, Fusarium fracticaudum, Phialophora cf. hyalina, and Morchella septimelata.</title>
        <authorList>
            <person name="Wingfield B.D."/>
            <person name="Bills G.F."/>
            <person name="Dong Y."/>
            <person name="Huang W."/>
            <person name="Nel W.J."/>
            <person name="Swalarsk-Parry B.S."/>
            <person name="Vaghefi N."/>
            <person name="Wilken P.M."/>
            <person name="An Z."/>
            <person name="de Beer Z.W."/>
            <person name="De Vos L."/>
            <person name="Chen L."/>
            <person name="Duong T.A."/>
            <person name="Gao Y."/>
            <person name="Hammerbacher A."/>
            <person name="Kikkert J.R."/>
            <person name="Li Y."/>
            <person name="Li H."/>
            <person name="Li K."/>
            <person name="Li Q."/>
            <person name="Liu X."/>
            <person name="Ma X."/>
            <person name="Naidoo K."/>
            <person name="Pethybridge S.J."/>
            <person name="Sun J."/>
            <person name="Steenkamp E.T."/>
            <person name="van der Nest M.A."/>
            <person name="van Wyk S."/>
            <person name="Wingfield M.J."/>
            <person name="Xiong C."/>
            <person name="Yue Q."/>
            <person name="Zhang X."/>
        </authorList>
    </citation>
    <scope>NUCLEOTIDE SEQUENCE [LARGE SCALE GENOMIC DNA]</scope>
    <source>
        <strain evidence="3 4">DSM 5745</strain>
    </source>
</reference>
<organism evidence="3 4">
    <name type="scientific">Aspergillus mulundensis</name>
    <dbReference type="NCBI Taxonomy" id="1810919"/>
    <lineage>
        <taxon>Eukaryota</taxon>
        <taxon>Fungi</taxon>
        <taxon>Dikarya</taxon>
        <taxon>Ascomycota</taxon>
        <taxon>Pezizomycotina</taxon>
        <taxon>Eurotiomycetes</taxon>
        <taxon>Eurotiomycetidae</taxon>
        <taxon>Eurotiales</taxon>
        <taxon>Aspergillaceae</taxon>
        <taxon>Aspergillus</taxon>
        <taxon>Aspergillus subgen. Nidulantes</taxon>
    </lineage>
</organism>
<keyword evidence="2" id="KW-0472">Membrane</keyword>
<dbReference type="Proteomes" id="UP000256690">
    <property type="component" value="Unassembled WGS sequence"/>
</dbReference>
<dbReference type="AlphaFoldDB" id="A0A3D8R464"/>
<name>A0A3D8R464_9EURO</name>
<feature type="compositionally biased region" description="Pro residues" evidence="1">
    <location>
        <begin position="147"/>
        <end position="159"/>
    </location>
</feature>
<keyword evidence="2" id="KW-1133">Transmembrane helix</keyword>
<evidence type="ECO:0000256" key="1">
    <source>
        <dbReference type="SAM" id="MobiDB-lite"/>
    </source>
</evidence>
<evidence type="ECO:0000313" key="3">
    <source>
        <dbReference type="EMBL" id="RDW68853.1"/>
    </source>
</evidence>
<proteinExistence type="predicted"/>
<gene>
    <name evidence="3" type="ORF">DSM5745_08613</name>
</gene>
<dbReference type="GeneID" id="38118983"/>